<evidence type="ECO:0000313" key="4">
    <source>
        <dbReference type="Proteomes" id="UP001238088"/>
    </source>
</evidence>
<proteinExistence type="predicted"/>
<evidence type="ECO:0000256" key="1">
    <source>
        <dbReference type="SAM" id="SignalP"/>
    </source>
</evidence>
<accession>A0ABU0ANZ4</accession>
<dbReference type="RefSeq" id="WP_307478551.1">
    <property type="nucleotide sequence ID" value="NZ_JAUSUB010000032.1"/>
</dbReference>
<reference evidence="3 4" key="1">
    <citation type="submission" date="2023-07" db="EMBL/GenBank/DDBJ databases">
        <title>Genomic Encyclopedia of Type Strains, Phase IV (KMG-IV): sequencing the most valuable type-strain genomes for metagenomic binning, comparative biology and taxonomic classification.</title>
        <authorList>
            <person name="Goeker M."/>
        </authorList>
    </citation>
    <scope>NUCLEOTIDE SEQUENCE [LARGE SCALE GENOMIC DNA]</scope>
    <source>
        <strain evidence="3 4">DSM 23494</strain>
    </source>
</reference>
<protein>
    <recommendedName>
        <fullName evidence="2">YtkA-like domain-containing protein</fullName>
    </recommendedName>
</protein>
<comment type="caution">
    <text evidence="3">The sequence shown here is derived from an EMBL/GenBank/DDBJ whole genome shotgun (WGS) entry which is preliminary data.</text>
</comment>
<feature type="signal peptide" evidence="1">
    <location>
        <begin position="1"/>
        <end position="21"/>
    </location>
</feature>
<sequence>MKKWMFVLFISMLVITGCSQSDEESDSNNGEVPAALEASLEVPESAEKDEEVPLTVVVTQGDEAVEDANEVKFEVWMEGKKEESEIIEAEHESDGKYVAAKTFTEDGVYMIQSHVTARSMHTMPQQQLTVGHVEAEHDHGDEGSDHSHAEDVKIELITSEGIKAEEETEMTVQILKEDKALADANVRLEVVQDSDEHNIAWVDMEEAKAGEYVTAHTFTASGKYIVVVHVENDEGLHEHVDVELTVE</sequence>
<keyword evidence="1" id="KW-0732">Signal</keyword>
<evidence type="ECO:0000313" key="3">
    <source>
        <dbReference type="EMBL" id="MDQ0273012.1"/>
    </source>
</evidence>
<name>A0ABU0ANZ4_9BACI</name>
<dbReference type="PROSITE" id="PS51257">
    <property type="entry name" value="PROKAR_LIPOPROTEIN"/>
    <property type="match status" value="1"/>
</dbReference>
<keyword evidence="4" id="KW-1185">Reference proteome</keyword>
<dbReference type="InterPro" id="IPR032693">
    <property type="entry name" value="YtkA-like_dom"/>
</dbReference>
<feature type="chain" id="PRO_5046077785" description="YtkA-like domain-containing protein" evidence="1">
    <location>
        <begin position="22"/>
        <end position="247"/>
    </location>
</feature>
<feature type="domain" description="YtkA-like" evidence="2">
    <location>
        <begin position="148"/>
        <end position="229"/>
    </location>
</feature>
<dbReference type="Pfam" id="PF13115">
    <property type="entry name" value="YtkA"/>
    <property type="match status" value="2"/>
</dbReference>
<feature type="domain" description="YtkA-like" evidence="2">
    <location>
        <begin position="35"/>
        <end position="114"/>
    </location>
</feature>
<gene>
    <name evidence="3" type="ORF">J2S17_004906</name>
</gene>
<dbReference type="EMBL" id="JAUSUB010000032">
    <property type="protein sequence ID" value="MDQ0273012.1"/>
    <property type="molecule type" value="Genomic_DNA"/>
</dbReference>
<organism evidence="3 4">
    <name type="scientific">Cytobacillus purgationiresistens</name>
    <dbReference type="NCBI Taxonomy" id="863449"/>
    <lineage>
        <taxon>Bacteria</taxon>
        <taxon>Bacillati</taxon>
        <taxon>Bacillota</taxon>
        <taxon>Bacilli</taxon>
        <taxon>Bacillales</taxon>
        <taxon>Bacillaceae</taxon>
        <taxon>Cytobacillus</taxon>
    </lineage>
</organism>
<evidence type="ECO:0000259" key="2">
    <source>
        <dbReference type="Pfam" id="PF13115"/>
    </source>
</evidence>
<dbReference type="Proteomes" id="UP001238088">
    <property type="component" value="Unassembled WGS sequence"/>
</dbReference>